<comment type="caution">
    <text evidence="9">The sequence shown here is derived from an EMBL/GenBank/DDBJ whole genome shotgun (WGS) entry which is preliminary data.</text>
</comment>
<dbReference type="InterPro" id="IPR000838">
    <property type="entry name" value="RNA_pol_sigma70_ECF_CS"/>
</dbReference>
<dbReference type="GO" id="GO:0016987">
    <property type="term" value="F:sigma factor activity"/>
    <property type="evidence" value="ECO:0007669"/>
    <property type="project" value="UniProtKB-KW"/>
</dbReference>
<dbReference type="GO" id="GO:0003677">
    <property type="term" value="F:DNA binding"/>
    <property type="evidence" value="ECO:0007669"/>
    <property type="project" value="UniProtKB-KW"/>
</dbReference>
<gene>
    <name evidence="9" type="ORF">IQ22_00494</name>
</gene>
<dbReference type="NCBIfam" id="TIGR02939">
    <property type="entry name" value="RpoE_Sigma70"/>
    <property type="match status" value="1"/>
</dbReference>
<dbReference type="InterPro" id="IPR013325">
    <property type="entry name" value="RNA_pol_sigma_r2"/>
</dbReference>
<name>A0A562QPV2_9PSED</name>
<keyword evidence="10" id="KW-1185">Reference proteome</keyword>
<sequence>MAVNVRIIFHTDSKRVADSMNSGMTATKSQREPINDDRLTEQRMENNVRSISAVGRTFTQRPGLSNQQDEKGEAGLLQNQRGAPMQTQEQDQQLVERVQRGDKRAFDLLVLKYQHKILGLIVRFVHDAQEAQDVAQEAFIKAYRALGNFRGDSAFYTWLYRIAINTAKNHLVARGRRPPDSDVSAEDAEFYEGDHALKDIESPERSLLRDEIESTVHRTIQQLPEDLRTALTLREFEGLSYEDIANVMQCPVGTVRSRIFRAREAIDKALQPLLREA</sequence>
<dbReference type="InterPro" id="IPR013249">
    <property type="entry name" value="RNA_pol_sigma70_r4_t2"/>
</dbReference>
<dbReference type="GO" id="GO:0006352">
    <property type="term" value="P:DNA-templated transcription initiation"/>
    <property type="evidence" value="ECO:0007669"/>
    <property type="project" value="InterPro"/>
</dbReference>
<keyword evidence="5 6" id="KW-0804">Transcription</keyword>
<evidence type="ECO:0000259" key="7">
    <source>
        <dbReference type="Pfam" id="PF04542"/>
    </source>
</evidence>
<evidence type="ECO:0000313" key="9">
    <source>
        <dbReference type="EMBL" id="TWI58782.1"/>
    </source>
</evidence>
<reference evidence="9 10" key="1">
    <citation type="journal article" date="2015" name="Stand. Genomic Sci.">
        <title>Genomic Encyclopedia of Bacterial and Archaeal Type Strains, Phase III: the genomes of soil and plant-associated and newly described type strains.</title>
        <authorList>
            <person name="Whitman W.B."/>
            <person name="Woyke T."/>
            <person name="Klenk H.P."/>
            <person name="Zhou Y."/>
            <person name="Lilburn T.G."/>
            <person name="Beck B.J."/>
            <person name="De Vos P."/>
            <person name="Vandamme P."/>
            <person name="Eisen J.A."/>
            <person name="Garrity G."/>
            <person name="Hugenholtz P."/>
            <person name="Kyrpides N.C."/>
        </authorList>
    </citation>
    <scope>NUCLEOTIDE SEQUENCE [LARGE SCALE GENOMIC DNA]</scope>
    <source>
        <strain evidence="9 10">CGMCC 1.6858</strain>
    </source>
</reference>
<dbReference type="SUPFAM" id="SSF88946">
    <property type="entry name" value="Sigma2 domain of RNA polymerase sigma factors"/>
    <property type="match status" value="1"/>
</dbReference>
<evidence type="ECO:0000259" key="8">
    <source>
        <dbReference type="Pfam" id="PF08281"/>
    </source>
</evidence>
<protein>
    <recommendedName>
        <fullName evidence="6">RNA polymerase sigma factor</fullName>
    </recommendedName>
</protein>
<dbReference type="InterPro" id="IPR039425">
    <property type="entry name" value="RNA_pol_sigma-70-like"/>
</dbReference>
<dbReference type="InterPro" id="IPR013324">
    <property type="entry name" value="RNA_pol_sigma_r3/r4-like"/>
</dbReference>
<feature type="domain" description="RNA polymerase sigma factor 70 region 4 type 2" evidence="8">
    <location>
        <begin position="216"/>
        <end position="265"/>
    </location>
</feature>
<keyword evidence="2 6" id="KW-0805">Transcription regulation</keyword>
<dbReference type="FunFam" id="1.10.1740.10:FF:000001">
    <property type="entry name" value="RNA polymerase sigma factor"/>
    <property type="match status" value="1"/>
</dbReference>
<dbReference type="EMBL" id="VLKY01000001">
    <property type="protein sequence ID" value="TWI58782.1"/>
    <property type="molecule type" value="Genomic_DNA"/>
</dbReference>
<dbReference type="Proteomes" id="UP000316905">
    <property type="component" value="Unassembled WGS sequence"/>
</dbReference>
<comment type="similarity">
    <text evidence="1 6">Belongs to the sigma-70 factor family. ECF subfamily.</text>
</comment>
<dbReference type="InterPro" id="IPR014286">
    <property type="entry name" value="RNA_pol_sigma70_RpoE"/>
</dbReference>
<dbReference type="InterPro" id="IPR014284">
    <property type="entry name" value="RNA_pol_sigma-70_dom"/>
</dbReference>
<dbReference type="CDD" id="cd06171">
    <property type="entry name" value="Sigma70_r4"/>
    <property type="match status" value="1"/>
</dbReference>
<dbReference type="Gene3D" id="1.10.1740.10">
    <property type="match status" value="1"/>
</dbReference>
<dbReference type="SUPFAM" id="SSF88659">
    <property type="entry name" value="Sigma3 and sigma4 domains of RNA polymerase sigma factors"/>
    <property type="match status" value="1"/>
</dbReference>
<keyword evidence="3 6" id="KW-0731">Sigma factor</keyword>
<evidence type="ECO:0000256" key="1">
    <source>
        <dbReference type="ARBA" id="ARBA00010641"/>
    </source>
</evidence>
<keyword evidence="4 6" id="KW-0238">DNA-binding</keyword>
<feature type="domain" description="RNA polymerase sigma-70 region 2" evidence="7">
    <location>
        <begin position="109"/>
        <end position="176"/>
    </location>
</feature>
<dbReference type="PROSITE" id="PS01063">
    <property type="entry name" value="SIGMA70_ECF"/>
    <property type="match status" value="1"/>
</dbReference>
<dbReference type="NCBIfam" id="TIGR02937">
    <property type="entry name" value="sigma70-ECF"/>
    <property type="match status" value="1"/>
</dbReference>
<proteinExistence type="inferred from homology"/>
<evidence type="ECO:0000256" key="4">
    <source>
        <dbReference type="ARBA" id="ARBA00023125"/>
    </source>
</evidence>
<dbReference type="Pfam" id="PF08281">
    <property type="entry name" value="Sigma70_r4_2"/>
    <property type="match status" value="1"/>
</dbReference>
<dbReference type="InterPro" id="IPR007627">
    <property type="entry name" value="RNA_pol_sigma70_r2"/>
</dbReference>
<dbReference type="Gene3D" id="1.10.10.10">
    <property type="entry name" value="Winged helix-like DNA-binding domain superfamily/Winged helix DNA-binding domain"/>
    <property type="match status" value="1"/>
</dbReference>
<dbReference type="PANTHER" id="PTHR43133">
    <property type="entry name" value="RNA POLYMERASE ECF-TYPE SIGMA FACTO"/>
    <property type="match status" value="1"/>
</dbReference>
<evidence type="ECO:0000313" key="10">
    <source>
        <dbReference type="Proteomes" id="UP000316905"/>
    </source>
</evidence>
<organism evidence="9 10">
    <name type="scientific">Pseudomonas duriflava</name>
    <dbReference type="NCBI Taxonomy" id="459528"/>
    <lineage>
        <taxon>Bacteria</taxon>
        <taxon>Pseudomonadati</taxon>
        <taxon>Pseudomonadota</taxon>
        <taxon>Gammaproteobacteria</taxon>
        <taxon>Pseudomonadales</taxon>
        <taxon>Pseudomonadaceae</taxon>
        <taxon>Pseudomonas</taxon>
    </lineage>
</organism>
<evidence type="ECO:0000256" key="2">
    <source>
        <dbReference type="ARBA" id="ARBA00023015"/>
    </source>
</evidence>
<dbReference type="PANTHER" id="PTHR43133:SF53">
    <property type="entry name" value="ECF RNA POLYMERASE SIGMA-E FACTOR"/>
    <property type="match status" value="1"/>
</dbReference>
<evidence type="ECO:0000256" key="5">
    <source>
        <dbReference type="ARBA" id="ARBA00023163"/>
    </source>
</evidence>
<dbReference type="AlphaFoldDB" id="A0A562QPV2"/>
<dbReference type="Pfam" id="PF04542">
    <property type="entry name" value="Sigma70_r2"/>
    <property type="match status" value="1"/>
</dbReference>
<evidence type="ECO:0000256" key="6">
    <source>
        <dbReference type="RuleBase" id="RU000716"/>
    </source>
</evidence>
<evidence type="ECO:0000256" key="3">
    <source>
        <dbReference type="ARBA" id="ARBA00023082"/>
    </source>
</evidence>
<dbReference type="InterPro" id="IPR036388">
    <property type="entry name" value="WH-like_DNA-bd_sf"/>
</dbReference>
<accession>A0A562QPV2</accession>